<keyword evidence="7 14" id="KW-0547">Nucleotide-binding</keyword>
<evidence type="ECO:0000256" key="6">
    <source>
        <dbReference type="ARBA" id="ARBA00022695"/>
    </source>
</evidence>
<dbReference type="SUPFAM" id="SSF52374">
    <property type="entry name" value="Nucleotidylyl transferase"/>
    <property type="match status" value="1"/>
</dbReference>
<dbReference type="InterPro" id="IPR002606">
    <property type="entry name" value="Riboflavin_kinase_bac"/>
</dbReference>
<evidence type="ECO:0000256" key="10">
    <source>
        <dbReference type="ARBA" id="ARBA00022840"/>
    </source>
</evidence>
<keyword evidence="5 14" id="KW-0808">Transferase</keyword>
<evidence type="ECO:0000256" key="14">
    <source>
        <dbReference type="PIRNR" id="PIRNR004491"/>
    </source>
</evidence>
<dbReference type="Pfam" id="PF01687">
    <property type="entry name" value="Flavokinase"/>
    <property type="match status" value="1"/>
</dbReference>
<keyword evidence="10 14" id="KW-0067">ATP-binding</keyword>
<organism evidence="16 17">
    <name type="scientific">Marvinbryantia formatexigens DSM 14469</name>
    <dbReference type="NCBI Taxonomy" id="478749"/>
    <lineage>
        <taxon>Bacteria</taxon>
        <taxon>Bacillati</taxon>
        <taxon>Bacillota</taxon>
        <taxon>Clostridia</taxon>
        <taxon>Lachnospirales</taxon>
        <taxon>Lachnospiraceae</taxon>
        <taxon>Marvinbryantia</taxon>
    </lineage>
</organism>
<dbReference type="Proteomes" id="UP000005561">
    <property type="component" value="Unassembled WGS sequence"/>
</dbReference>
<evidence type="ECO:0000313" key="17">
    <source>
        <dbReference type="Proteomes" id="UP000005561"/>
    </source>
</evidence>
<dbReference type="Gene3D" id="2.40.30.30">
    <property type="entry name" value="Riboflavin kinase-like"/>
    <property type="match status" value="1"/>
</dbReference>
<dbReference type="GO" id="GO:0008531">
    <property type="term" value="F:riboflavin kinase activity"/>
    <property type="evidence" value="ECO:0007669"/>
    <property type="project" value="UniProtKB-UniRule"/>
</dbReference>
<dbReference type="InterPro" id="IPR015865">
    <property type="entry name" value="Riboflavin_kinase_bac/euk"/>
</dbReference>
<dbReference type="SMART" id="SM00904">
    <property type="entry name" value="Flavokinase"/>
    <property type="match status" value="1"/>
</dbReference>
<dbReference type="GO" id="GO:0009231">
    <property type="term" value="P:riboflavin biosynthetic process"/>
    <property type="evidence" value="ECO:0007669"/>
    <property type="project" value="InterPro"/>
</dbReference>
<name>C6LME7_9FIRM</name>
<protein>
    <recommendedName>
        <fullName evidence="14">Riboflavin biosynthesis protein</fullName>
    </recommendedName>
    <domain>
        <recommendedName>
            <fullName evidence="14">Riboflavin kinase</fullName>
            <ecNumber evidence="14">2.7.1.26</ecNumber>
        </recommendedName>
        <alternativeName>
            <fullName evidence="14">Flavokinase</fullName>
        </alternativeName>
    </domain>
    <domain>
        <recommendedName>
            <fullName evidence="14">FMN adenylyltransferase</fullName>
            <ecNumber evidence="14">2.7.7.2</ecNumber>
        </recommendedName>
        <alternativeName>
            <fullName evidence="14">FAD pyrophosphorylase</fullName>
        </alternativeName>
        <alternativeName>
            <fullName evidence="14">FAD synthase</fullName>
        </alternativeName>
    </domain>
</protein>
<evidence type="ECO:0000256" key="2">
    <source>
        <dbReference type="ARBA" id="ARBA00005201"/>
    </source>
</evidence>
<feature type="domain" description="Riboflavin kinase" evidence="15">
    <location>
        <begin position="173"/>
        <end position="309"/>
    </location>
</feature>
<dbReference type="CDD" id="cd02064">
    <property type="entry name" value="FAD_synthetase_N"/>
    <property type="match status" value="1"/>
</dbReference>
<keyword evidence="11" id="KW-0511">Multifunctional enzyme</keyword>
<dbReference type="InterPro" id="IPR014729">
    <property type="entry name" value="Rossmann-like_a/b/a_fold"/>
</dbReference>
<evidence type="ECO:0000259" key="15">
    <source>
        <dbReference type="SMART" id="SM00904"/>
    </source>
</evidence>
<dbReference type="AlphaFoldDB" id="C6LME7"/>
<evidence type="ECO:0000256" key="1">
    <source>
        <dbReference type="ARBA" id="ARBA00004726"/>
    </source>
</evidence>
<keyword evidence="3 14" id="KW-0285">Flavoprotein</keyword>
<evidence type="ECO:0000256" key="8">
    <source>
        <dbReference type="ARBA" id="ARBA00022777"/>
    </source>
</evidence>
<evidence type="ECO:0000256" key="13">
    <source>
        <dbReference type="ARBA" id="ARBA00049494"/>
    </source>
</evidence>
<dbReference type="NCBIfam" id="TIGR00083">
    <property type="entry name" value="ribF"/>
    <property type="match status" value="1"/>
</dbReference>
<evidence type="ECO:0000256" key="12">
    <source>
        <dbReference type="ARBA" id="ARBA00047880"/>
    </source>
</evidence>
<evidence type="ECO:0000256" key="4">
    <source>
        <dbReference type="ARBA" id="ARBA00022643"/>
    </source>
</evidence>
<evidence type="ECO:0000256" key="11">
    <source>
        <dbReference type="ARBA" id="ARBA00023268"/>
    </source>
</evidence>
<dbReference type="OrthoDB" id="9803667at2"/>
<evidence type="ECO:0000313" key="16">
    <source>
        <dbReference type="EMBL" id="EET58208.1"/>
    </source>
</evidence>
<evidence type="ECO:0000256" key="9">
    <source>
        <dbReference type="ARBA" id="ARBA00022827"/>
    </source>
</evidence>
<comment type="similarity">
    <text evidence="14">Belongs to the ribF family.</text>
</comment>
<keyword evidence="8 14" id="KW-0418">Kinase</keyword>
<comment type="pathway">
    <text evidence="1 14">Cofactor biosynthesis; FAD biosynthesis; FAD from FMN: step 1/1.</text>
</comment>
<dbReference type="GO" id="GO:0009398">
    <property type="term" value="P:FMN biosynthetic process"/>
    <property type="evidence" value="ECO:0007669"/>
    <property type="project" value="UniProtKB-UniRule"/>
</dbReference>
<dbReference type="PANTHER" id="PTHR22749:SF6">
    <property type="entry name" value="RIBOFLAVIN KINASE"/>
    <property type="match status" value="1"/>
</dbReference>
<comment type="catalytic activity">
    <reaction evidence="12 14">
        <text>riboflavin + ATP = FMN + ADP + H(+)</text>
        <dbReference type="Rhea" id="RHEA:14357"/>
        <dbReference type="ChEBI" id="CHEBI:15378"/>
        <dbReference type="ChEBI" id="CHEBI:30616"/>
        <dbReference type="ChEBI" id="CHEBI:57986"/>
        <dbReference type="ChEBI" id="CHEBI:58210"/>
        <dbReference type="ChEBI" id="CHEBI:456216"/>
        <dbReference type="EC" id="2.7.1.26"/>
    </reaction>
</comment>
<dbReference type="PANTHER" id="PTHR22749">
    <property type="entry name" value="RIBOFLAVIN KINASE/FMN ADENYLYLTRANSFERASE"/>
    <property type="match status" value="1"/>
</dbReference>
<reference evidence="16" key="1">
    <citation type="submission" date="2009-07" db="EMBL/GenBank/DDBJ databases">
        <authorList>
            <person name="Weinstock G."/>
            <person name="Sodergren E."/>
            <person name="Clifton S."/>
            <person name="Fulton L."/>
            <person name="Fulton B."/>
            <person name="Courtney L."/>
            <person name="Fronick C."/>
            <person name="Harrison M."/>
            <person name="Strong C."/>
            <person name="Farmer C."/>
            <person name="Delahaunty K."/>
            <person name="Markovic C."/>
            <person name="Hall O."/>
            <person name="Minx P."/>
            <person name="Tomlinson C."/>
            <person name="Mitreva M."/>
            <person name="Nelson J."/>
            <person name="Hou S."/>
            <person name="Wollam A."/>
            <person name="Pepin K.H."/>
            <person name="Johnson M."/>
            <person name="Bhonagiri V."/>
            <person name="Nash W.E."/>
            <person name="Warren W."/>
            <person name="Chinwalla A."/>
            <person name="Mardis E.R."/>
            <person name="Wilson R.K."/>
        </authorList>
    </citation>
    <scope>NUCLEOTIDE SEQUENCE [LARGE SCALE GENOMIC DNA]</scope>
    <source>
        <strain evidence="16">DSM 14469</strain>
    </source>
</reference>
<evidence type="ECO:0000256" key="3">
    <source>
        <dbReference type="ARBA" id="ARBA00022630"/>
    </source>
</evidence>
<dbReference type="InterPro" id="IPR015864">
    <property type="entry name" value="FAD_synthase"/>
</dbReference>
<dbReference type="EMBL" id="ACCL02000042">
    <property type="protein sequence ID" value="EET58208.1"/>
    <property type="molecule type" value="Genomic_DNA"/>
</dbReference>
<evidence type="ECO:0000256" key="7">
    <source>
        <dbReference type="ARBA" id="ARBA00022741"/>
    </source>
</evidence>
<dbReference type="STRING" id="168384.SAMN05660368_03510"/>
<comment type="catalytic activity">
    <reaction evidence="13 14">
        <text>FMN + ATP + H(+) = FAD + diphosphate</text>
        <dbReference type="Rhea" id="RHEA:17237"/>
        <dbReference type="ChEBI" id="CHEBI:15378"/>
        <dbReference type="ChEBI" id="CHEBI:30616"/>
        <dbReference type="ChEBI" id="CHEBI:33019"/>
        <dbReference type="ChEBI" id="CHEBI:57692"/>
        <dbReference type="ChEBI" id="CHEBI:58210"/>
        <dbReference type="EC" id="2.7.7.2"/>
    </reaction>
</comment>
<dbReference type="RefSeq" id="WP_006864598.1">
    <property type="nucleotide sequence ID" value="NZ_ACCL02000042.1"/>
</dbReference>
<dbReference type="PIRSF" id="PIRSF004491">
    <property type="entry name" value="FAD_Synth"/>
    <property type="match status" value="1"/>
</dbReference>
<dbReference type="GO" id="GO:0006747">
    <property type="term" value="P:FAD biosynthetic process"/>
    <property type="evidence" value="ECO:0007669"/>
    <property type="project" value="UniProtKB-UniRule"/>
</dbReference>
<dbReference type="InterPro" id="IPR023465">
    <property type="entry name" value="Riboflavin_kinase_dom_sf"/>
</dbReference>
<dbReference type="EC" id="2.7.7.2" evidence="14"/>
<accession>C6LME7</accession>
<dbReference type="EC" id="2.7.1.26" evidence="14"/>
<dbReference type="Pfam" id="PF06574">
    <property type="entry name" value="FAD_syn"/>
    <property type="match status" value="1"/>
</dbReference>
<comment type="caution">
    <text evidence="16">The sequence shown here is derived from an EMBL/GenBank/DDBJ whole genome shotgun (WGS) entry which is preliminary data.</text>
</comment>
<sequence length="317" mass="36242">MKYIEGFMDYTMDRDTAVTLGKFDGLHRGHQELVRRICAKKAQGLESAAVTIWPNPKAPALLTKGEKKALLKRLGVQWWIDCPFLPQISHMEPEEFVREILTKRLRAKYIAVGSDFRFGYQRRGDCALLLQMQAECGYELEVVPKECYGEREISSSYVKEALERGDMELVNNLLGYPYTVQGEVLHGRRIGRTLGMPTTNIIPSVGKLLPPNGVYASRTVIQPQAYGTEAAEEEPETLCGITNIGYKPTVGEYFRGVETYLFDYEGDLYGRMIEVQLHAYERPEQKFPDMESLKAQMQRDIEFGKEYFSERFPIIHG</sequence>
<keyword evidence="9 14" id="KW-0274">FAD</keyword>
<dbReference type="InterPro" id="IPR023468">
    <property type="entry name" value="Riboflavin_kinase"/>
</dbReference>
<keyword evidence="6 14" id="KW-0548">Nucleotidyltransferase</keyword>
<dbReference type="UniPathway" id="UPA00277">
    <property type="reaction ID" value="UER00407"/>
</dbReference>
<dbReference type="SUPFAM" id="SSF82114">
    <property type="entry name" value="Riboflavin kinase-like"/>
    <property type="match status" value="1"/>
</dbReference>
<comment type="pathway">
    <text evidence="2 14">Cofactor biosynthesis; FMN biosynthesis; FMN from riboflavin (ATP route): step 1/1.</text>
</comment>
<gene>
    <name evidence="16" type="primary">ribF</name>
    <name evidence="16" type="ORF">BRYFOR_09847</name>
</gene>
<dbReference type="Gene3D" id="3.40.50.620">
    <property type="entry name" value="HUPs"/>
    <property type="match status" value="1"/>
</dbReference>
<dbReference type="GO" id="GO:0005524">
    <property type="term" value="F:ATP binding"/>
    <property type="evidence" value="ECO:0007669"/>
    <property type="project" value="UniProtKB-UniRule"/>
</dbReference>
<keyword evidence="4 14" id="KW-0288">FMN</keyword>
<keyword evidence="17" id="KW-1185">Reference proteome</keyword>
<evidence type="ECO:0000256" key="5">
    <source>
        <dbReference type="ARBA" id="ARBA00022679"/>
    </source>
</evidence>
<dbReference type="UniPathway" id="UPA00276">
    <property type="reaction ID" value="UER00406"/>
</dbReference>
<proteinExistence type="inferred from homology"/>
<dbReference type="GO" id="GO:0003919">
    <property type="term" value="F:FMN adenylyltransferase activity"/>
    <property type="evidence" value="ECO:0007669"/>
    <property type="project" value="UniProtKB-UniRule"/>
</dbReference>
<dbReference type="eggNOG" id="COG0196">
    <property type="taxonomic scope" value="Bacteria"/>
</dbReference>